<dbReference type="PROSITE" id="PS01359">
    <property type="entry name" value="ZF_PHD_1"/>
    <property type="match status" value="1"/>
</dbReference>
<dbReference type="GO" id="GO:0010484">
    <property type="term" value="F:histone H3 acetyltransferase activity"/>
    <property type="evidence" value="ECO:0007669"/>
    <property type="project" value="TreeGrafter"/>
</dbReference>
<dbReference type="Pfam" id="PF17772">
    <property type="entry name" value="zf-MYST"/>
    <property type="match status" value="1"/>
</dbReference>
<dbReference type="WBParaSite" id="PSAMB.scaffold9504size4899.g32519.t1">
    <property type="protein sequence ID" value="PSAMB.scaffold9504size4899.g32519.t1"/>
    <property type="gene ID" value="PSAMB.scaffold9504size4899.g32519"/>
</dbReference>
<comment type="subcellular location">
    <subcellularLocation>
        <location evidence="1 9">Nucleus</location>
    </subcellularLocation>
</comment>
<dbReference type="GO" id="GO:0006357">
    <property type="term" value="P:regulation of transcription by RNA polymerase II"/>
    <property type="evidence" value="ECO:0007669"/>
    <property type="project" value="TreeGrafter"/>
</dbReference>
<dbReference type="SMART" id="SM00249">
    <property type="entry name" value="PHD"/>
    <property type="match status" value="2"/>
</dbReference>
<evidence type="ECO:0000313" key="13">
    <source>
        <dbReference type="Proteomes" id="UP000887566"/>
    </source>
</evidence>
<dbReference type="Gene3D" id="3.30.60.60">
    <property type="entry name" value="N-acetyl transferase-like"/>
    <property type="match status" value="1"/>
</dbReference>
<comment type="similarity">
    <text evidence="9">Belongs to the MYST (SAS/MOZ) family.</text>
</comment>
<keyword evidence="5" id="KW-0862">Zinc</keyword>
<dbReference type="GO" id="GO:0010485">
    <property type="term" value="F:histone H4 acetyltransferase activity"/>
    <property type="evidence" value="ECO:0007669"/>
    <property type="project" value="TreeGrafter"/>
</dbReference>
<keyword evidence="7 9" id="KW-0539">Nucleus</keyword>
<dbReference type="Gene3D" id="3.30.40.10">
    <property type="entry name" value="Zinc/RING finger domain, C3HC4 (zinc finger)"/>
    <property type="match status" value="2"/>
</dbReference>
<keyword evidence="6" id="KW-0156">Chromatin regulator</keyword>
<dbReference type="PANTHER" id="PTHR10615:SF161">
    <property type="entry name" value="HISTONE ACETYLTRANSFERASE KAT7"/>
    <property type="match status" value="1"/>
</dbReference>
<evidence type="ECO:0000256" key="8">
    <source>
        <dbReference type="PROSITE-ProRule" id="PRU00146"/>
    </source>
</evidence>
<evidence type="ECO:0000256" key="3">
    <source>
        <dbReference type="ARBA" id="ARBA00022723"/>
    </source>
</evidence>
<sequence length="392" mass="44356">MPPPSSPRVCASCDLVKKNGDNKLKECFSCSRLYHLRACLNASESRAAVVEDRTDWACPDCVLCELCRKAGKDNSMLLCDGCDRGYHSYCMSDSTSIDDPKWLCPLCIKSRTARKRKHSESMQSPSKSSASASPAKRSPLKMADAKTTGTPSPIKKSPSKTVETKAMIERRVLNKRLAEQRSPRRSTGSAEEEGPAYELHELALPDDLALFQEAQKRLAADNKREAVLSPKTEKQICWVQIGDKELRAWYPSPYPDALAHSYRVYVCEFCLKCILTPTLLRRHTAKCPWRHPPGNEIYRDGNISFWEVDGKLSKVYCQNLCLLAKLFLDHKTLYFDVEPFLFYIMTETSVTGCHMVGYFSKEKESLMNCNLSCLLTVPSFQRKGYGRLLIDF</sequence>
<protein>
    <recommendedName>
        <fullName evidence="9">Histone acetyltransferase</fullName>
        <ecNumber evidence="9">2.3.1.48</ecNumber>
    </recommendedName>
</protein>
<dbReference type="Proteomes" id="UP000887566">
    <property type="component" value="Unplaced"/>
</dbReference>
<dbReference type="InterPro" id="IPR019786">
    <property type="entry name" value="Zinc_finger_PHD-type_CS"/>
</dbReference>
<name>A0A914XRG2_9BILA</name>
<feature type="region of interest" description="Disordered" evidence="10">
    <location>
        <begin position="115"/>
        <end position="196"/>
    </location>
</feature>
<evidence type="ECO:0000259" key="12">
    <source>
        <dbReference type="PROSITE" id="PS51726"/>
    </source>
</evidence>
<evidence type="ECO:0000256" key="10">
    <source>
        <dbReference type="SAM" id="MobiDB-lite"/>
    </source>
</evidence>
<feature type="domain" description="PHD-type" evidence="11">
    <location>
        <begin position="61"/>
        <end position="110"/>
    </location>
</feature>
<keyword evidence="2" id="KW-0808">Transferase</keyword>
<dbReference type="InterPro" id="IPR013083">
    <property type="entry name" value="Znf_RING/FYVE/PHD"/>
</dbReference>
<evidence type="ECO:0000256" key="6">
    <source>
        <dbReference type="ARBA" id="ARBA00022853"/>
    </source>
</evidence>
<dbReference type="PANTHER" id="PTHR10615">
    <property type="entry name" value="HISTONE ACETYLTRANSFERASE"/>
    <property type="match status" value="1"/>
</dbReference>
<dbReference type="PROSITE" id="PS50016">
    <property type="entry name" value="ZF_PHD_2"/>
    <property type="match status" value="1"/>
</dbReference>
<feature type="domain" description="MYST-type HAT" evidence="12">
    <location>
        <begin position="231"/>
        <end position="392"/>
    </location>
</feature>
<evidence type="ECO:0000256" key="5">
    <source>
        <dbReference type="ARBA" id="ARBA00022833"/>
    </source>
</evidence>
<feature type="compositionally biased region" description="Low complexity" evidence="10">
    <location>
        <begin position="121"/>
        <end position="137"/>
    </location>
</feature>
<keyword evidence="13" id="KW-1185">Reference proteome</keyword>
<dbReference type="AlphaFoldDB" id="A0A914XRG2"/>
<dbReference type="SUPFAM" id="SSF55729">
    <property type="entry name" value="Acyl-CoA N-acyltransferases (Nat)"/>
    <property type="match status" value="1"/>
</dbReference>
<dbReference type="GO" id="GO:0003682">
    <property type="term" value="F:chromatin binding"/>
    <property type="evidence" value="ECO:0007669"/>
    <property type="project" value="TreeGrafter"/>
</dbReference>
<dbReference type="Pfam" id="PF01853">
    <property type="entry name" value="MOZ_SAS"/>
    <property type="match status" value="1"/>
</dbReference>
<reference evidence="14" key="1">
    <citation type="submission" date="2022-11" db="UniProtKB">
        <authorList>
            <consortium name="WormBaseParasite"/>
        </authorList>
    </citation>
    <scope>IDENTIFICATION</scope>
</reference>
<dbReference type="GO" id="GO:0008270">
    <property type="term" value="F:zinc ion binding"/>
    <property type="evidence" value="ECO:0007669"/>
    <property type="project" value="UniProtKB-KW"/>
</dbReference>
<dbReference type="InterPro" id="IPR016181">
    <property type="entry name" value="Acyl_CoA_acyltransferase"/>
</dbReference>
<dbReference type="InterPro" id="IPR019787">
    <property type="entry name" value="Znf_PHD-finger"/>
</dbReference>
<dbReference type="EC" id="2.3.1.48" evidence="9"/>
<dbReference type="PROSITE" id="PS51726">
    <property type="entry name" value="MYST_HAT"/>
    <property type="match status" value="1"/>
</dbReference>
<dbReference type="Gene3D" id="3.40.630.30">
    <property type="match status" value="1"/>
</dbReference>
<dbReference type="Pfam" id="PF00628">
    <property type="entry name" value="PHD"/>
    <property type="match status" value="1"/>
</dbReference>
<dbReference type="InterPro" id="IPR040706">
    <property type="entry name" value="Zf-MYST"/>
</dbReference>
<proteinExistence type="inferred from homology"/>
<evidence type="ECO:0000256" key="4">
    <source>
        <dbReference type="ARBA" id="ARBA00022771"/>
    </source>
</evidence>
<organism evidence="13 14">
    <name type="scientific">Plectus sambesii</name>
    <dbReference type="NCBI Taxonomy" id="2011161"/>
    <lineage>
        <taxon>Eukaryota</taxon>
        <taxon>Metazoa</taxon>
        <taxon>Ecdysozoa</taxon>
        <taxon>Nematoda</taxon>
        <taxon>Chromadorea</taxon>
        <taxon>Plectida</taxon>
        <taxon>Plectina</taxon>
        <taxon>Plectoidea</taxon>
        <taxon>Plectidae</taxon>
        <taxon>Plectus</taxon>
    </lineage>
</organism>
<dbReference type="GO" id="GO:0003712">
    <property type="term" value="F:transcription coregulator activity"/>
    <property type="evidence" value="ECO:0007669"/>
    <property type="project" value="TreeGrafter"/>
</dbReference>
<dbReference type="InterPro" id="IPR050603">
    <property type="entry name" value="MYST_HAT"/>
</dbReference>
<feature type="compositionally biased region" description="Basic and acidic residues" evidence="10">
    <location>
        <begin position="162"/>
        <end position="182"/>
    </location>
</feature>
<evidence type="ECO:0000256" key="1">
    <source>
        <dbReference type="ARBA" id="ARBA00004123"/>
    </source>
</evidence>
<evidence type="ECO:0000256" key="9">
    <source>
        <dbReference type="RuleBase" id="RU361211"/>
    </source>
</evidence>
<evidence type="ECO:0000256" key="2">
    <source>
        <dbReference type="ARBA" id="ARBA00022679"/>
    </source>
</evidence>
<evidence type="ECO:0000256" key="7">
    <source>
        <dbReference type="ARBA" id="ARBA00023242"/>
    </source>
</evidence>
<keyword evidence="4 8" id="KW-0863">Zinc-finger</keyword>
<dbReference type="GO" id="GO:0036409">
    <property type="term" value="C:histone H3-K14 acetyltransferase complex"/>
    <property type="evidence" value="ECO:0007669"/>
    <property type="project" value="TreeGrafter"/>
</dbReference>
<dbReference type="SUPFAM" id="SSF57903">
    <property type="entry name" value="FYVE/PHD zinc finger"/>
    <property type="match status" value="2"/>
</dbReference>
<dbReference type="InterPro" id="IPR001965">
    <property type="entry name" value="Znf_PHD"/>
</dbReference>
<comment type="catalytic activity">
    <reaction evidence="9">
        <text>L-lysyl-[protein] + acetyl-CoA = N(6)-acetyl-L-lysyl-[protein] + CoA + H(+)</text>
        <dbReference type="Rhea" id="RHEA:45948"/>
        <dbReference type="Rhea" id="RHEA-COMP:9752"/>
        <dbReference type="Rhea" id="RHEA-COMP:10731"/>
        <dbReference type="ChEBI" id="CHEBI:15378"/>
        <dbReference type="ChEBI" id="CHEBI:29969"/>
        <dbReference type="ChEBI" id="CHEBI:57287"/>
        <dbReference type="ChEBI" id="CHEBI:57288"/>
        <dbReference type="ChEBI" id="CHEBI:61930"/>
        <dbReference type="EC" id="2.3.1.48"/>
    </reaction>
</comment>
<evidence type="ECO:0000259" key="11">
    <source>
        <dbReference type="PROSITE" id="PS50016"/>
    </source>
</evidence>
<keyword evidence="3" id="KW-0479">Metal-binding</keyword>
<accession>A0A914XRG2</accession>
<dbReference type="InterPro" id="IPR011011">
    <property type="entry name" value="Znf_FYVE_PHD"/>
</dbReference>
<evidence type="ECO:0000313" key="14">
    <source>
        <dbReference type="WBParaSite" id="PSAMB.scaffold9504size4899.g32519.t1"/>
    </source>
</evidence>
<dbReference type="InterPro" id="IPR002717">
    <property type="entry name" value="HAT_MYST-type"/>
</dbReference>